<feature type="region of interest" description="Disordered" evidence="1">
    <location>
        <begin position="28"/>
        <end position="77"/>
    </location>
</feature>
<name>Q2S186_SALRD</name>
<gene>
    <name evidence="2" type="ordered locus">SRU_1935</name>
</gene>
<evidence type="ECO:0000313" key="2">
    <source>
        <dbReference type="EMBL" id="ABC44224.1"/>
    </source>
</evidence>
<dbReference type="OrthoDB" id="1496061at2"/>
<evidence type="ECO:0000313" key="3">
    <source>
        <dbReference type="Proteomes" id="UP000008674"/>
    </source>
</evidence>
<dbReference type="HOGENOM" id="CLU_1676617_0_0_10"/>
<protein>
    <submittedName>
        <fullName evidence="2">Uncharacterized protein</fullName>
    </submittedName>
</protein>
<dbReference type="KEGG" id="sru:SRU_1935"/>
<dbReference type="AlphaFoldDB" id="Q2S186"/>
<dbReference type="EMBL" id="CP000159">
    <property type="protein sequence ID" value="ABC44224.1"/>
    <property type="molecule type" value="Genomic_DNA"/>
</dbReference>
<dbReference type="Proteomes" id="UP000008674">
    <property type="component" value="Chromosome"/>
</dbReference>
<proteinExistence type="predicted"/>
<accession>Q2S186</accession>
<evidence type="ECO:0000256" key="1">
    <source>
        <dbReference type="SAM" id="MobiDB-lite"/>
    </source>
</evidence>
<dbReference type="EnsemblBacteria" id="ABC44224">
    <property type="protein sequence ID" value="ABC44224"/>
    <property type="gene ID" value="SRU_1935"/>
</dbReference>
<organism evidence="2 3">
    <name type="scientific">Salinibacter ruber (strain DSM 13855 / M31)</name>
    <dbReference type="NCBI Taxonomy" id="309807"/>
    <lineage>
        <taxon>Bacteria</taxon>
        <taxon>Pseudomonadati</taxon>
        <taxon>Rhodothermota</taxon>
        <taxon>Rhodothermia</taxon>
        <taxon>Rhodothermales</taxon>
        <taxon>Salinibacteraceae</taxon>
        <taxon>Salinibacter</taxon>
    </lineage>
</organism>
<keyword evidence="3" id="KW-1185">Reference proteome</keyword>
<sequence length="190" mass="20485">MDSQAVRGALLSGRRRCNHNVVFREIQMKPPSTVPMADLPDDLSDVGTHRGNDPETETGQTVRSPTGPDPNATEAQPAPGLFVVVRAASGEWLSIQAHSARAEVAEPDDGDEVGRYRSVEALRDALADTGMDGSVAVFEDAEADRVLVEDDVSAHHAWIGNPRYPRITLFRDADEADAFAEAHERSGTNA</sequence>
<reference evidence="2 3" key="1">
    <citation type="journal article" date="2005" name="Proc. Natl. Acad. Sci. U.S.A.">
        <title>The genome of Salinibacter ruber: convergence and gene exchange among hyperhalophilic bacteria and archaea.</title>
        <authorList>
            <person name="Mongodin E.F."/>
            <person name="Nelson K.E."/>
            <person name="Daugherty S."/>
            <person name="Deboy R.T."/>
            <person name="Wister J."/>
            <person name="Khouri H."/>
            <person name="Weidman J."/>
            <person name="Walsh D.A."/>
            <person name="Papke R.T."/>
            <person name="Sanchez Perez G."/>
            <person name="Sharma A.K."/>
            <person name="Nesbo C.L."/>
            <person name="MacLeod D."/>
            <person name="Bapteste E."/>
            <person name="Doolittle W.F."/>
            <person name="Charlebois R.L."/>
            <person name="Legault B."/>
            <person name="Rodriguez-Valera F."/>
        </authorList>
    </citation>
    <scope>NUCLEOTIDE SEQUENCE [LARGE SCALE GENOMIC DNA]</scope>
    <source>
        <strain evidence="3">DSM 13855 / CECT 5946 / M31</strain>
    </source>
</reference>